<reference evidence="1 2" key="1">
    <citation type="submission" date="2020-04" db="EMBL/GenBank/DDBJ databases">
        <title>Chromosome-level genome assembly of a cyprinid fish Onychostoma macrolepis by integration of Nanopore Sequencing, Bionano and Hi-C technology.</title>
        <authorList>
            <person name="Wang D."/>
        </authorList>
    </citation>
    <scope>NUCLEOTIDE SEQUENCE [LARGE SCALE GENOMIC DNA]</scope>
    <source>
        <strain evidence="1">SWU-2019</strain>
        <tissue evidence="1">Muscle</tissue>
    </source>
</reference>
<organism evidence="1 2">
    <name type="scientific">Onychostoma macrolepis</name>
    <dbReference type="NCBI Taxonomy" id="369639"/>
    <lineage>
        <taxon>Eukaryota</taxon>
        <taxon>Metazoa</taxon>
        <taxon>Chordata</taxon>
        <taxon>Craniata</taxon>
        <taxon>Vertebrata</taxon>
        <taxon>Euteleostomi</taxon>
        <taxon>Actinopterygii</taxon>
        <taxon>Neopterygii</taxon>
        <taxon>Teleostei</taxon>
        <taxon>Ostariophysi</taxon>
        <taxon>Cypriniformes</taxon>
        <taxon>Cyprinidae</taxon>
        <taxon>Acrossocheilinae</taxon>
        <taxon>Onychostoma</taxon>
    </lineage>
</organism>
<sequence>MHRTVLRHEKIALQRCQSCCSDYHCPFCGPKVFKPTMERHVATVVHCCLSLICHLAGQKGLDVLAADSYVLACWNPPHCVDF</sequence>
<proteinExistence type="predicted"/>
<comment type="caution">
    <text evidence="1">The sequence shown here is derived from an EMBL/GenBank/DDBJ whole genome shotgun (WGS) entry which is preliminary data.</text>
</comment>
<accession>A0A7J6D6F2</accession>
<evidence type="ECO:0000313" key="2">
    <source>
        <dbReference type="Proteomes" id="UP000579812"/>
    </source>
</evidence>
<dbReference type="AlphaFoldDB" id="A0A7J6D6F2"/>
<gene>
    <name evidence="1" type="ORF">G5714_005070</name>
</gene>
<name>A0A7J6D6F2_9TELE</name>
<evidence type="ECO:0000313" key="1">
    <source>
        <dbReference type="EMBL" id="KAF4114847.1"/>
    </source>
</evidence>
<protein>
    <submittedName>
        <fullName evidence="1">Uncharacterized protein</fullName>
    </submittedName>
</protein>
<keyword evidence="2" id="KW-1185">Reference proteome</keyword>
<dbReference type="EMBL" id="JAAMOB010000004">
    <property type="protein sequence ID" value="KAF4114847.1"/>
    <property type="molecule type" value="Genomic_DNA"/>
</dbReference>
<dbReference type="Proteomes" id="UP000579812">
    <property type="component" value="Unassembled WGS sequence"/>
</dbReference>